<accession>A0A0N8ISD7</accession>
<evidence type="ECO:0000313" key="2">
    <source>
        <dbReference type="Proteomes" id="UP000050556"/>
    </source>
</evidence>
<sequence>MGAFDNQEITLPACPKCGTKTKKKIAWLKSNKSFTCRCGATINVNSSQLTSEIRKVEDKLKKLFK</sequence>
<proteinExistence type="predicted"/>
<comment type="caution">
    <text evidence="1">The sequence shown here is derived from an EMBL/GenBank/DDBJ whole genome shotgun (WGS) entry which is preliminary data.</text>
</comment>
<reference evidence="1 2" key="1">
    <citation type="journal article" date="2015" name="Front. Microbiol.">
        <title>Genetic determinants of heat resistance in Escherichia coli.</title>
        <authorList>
            <person name="Mercer R.G."/>
            <person name="Zheng J."/>
            <person name="Garcia-Hernandez R."/>
            <person name="Ruan L."/>
            <person name="Ganzle M.G."/>
            <person name="McMullen L.M."/>
        </authorList>
    </citation>
    <scope>NUCLEOTIDE SEQUENCE [LARGE SCALE GENOMIC DNA]</scope>
    <source>
        <strain evidence="1 2">AW1.3</strain>
    </source>
</reference>
<evidence type="ECO:0000313" key="1">
    <source>
        <dbReference type="EMBL" id="KPO09512.1"/>
    </source>
</evidence>
<dbReference type="EMBL" id="LDYI01000116">
    <property type="protein sequence ID" value="KPO09512.1"/>
    <property type="molecule type" value="Genomic_DNA"/>
</dbReference>
<organism evidence="1 2">
    <name type="scientific">Escherichia coli</name>
    <dbReference type="NCBI Taxonomy" id="562"/>
    <lineage>
        <taxon>Bacteria</taxon>
        <taxon>Pseudomonadati</taxon>
        <taxon>Pseudomonadota</taxon>
        <taxon>Gammaproteobacteria</taxon>
        <taxon>Enterobacterales</taxon>
        <taxon>Enterobacteriaceae</taxon>
        <taxon>Escherichia</taxon>
    </lineage>
</organism>
<dbReference type="AlphaFoldDB" id="A0A0N8ISD7"/>
<gene>
    <name evidence="1" type="ORF">ACU57_17250</name>
</gene>
<protein>
    <submittedName>
        <fullName evidence="1">Uncharacterized protein</fullName>
    </submittedName>
</protein>
<dbReference type="Proteomes" id="UP000050556">
    <property type="component" value="Unassembled WGS sequence"/>
</dbReference>
<name>A0A0N8ISD7_ECOLX</name>